<dbReference type="PANTHER" id="PTHR47934:SF19">
    <property type="entry name" value="PENTATRICOPEPTIDE REPEAT-CONTAINING PROTEIN MITOCHONDRIAL"/>
    <property type="match status" value="1"/>
</dbReference>
<evidence type="ECO:0008006" key="6">
    <source>
        <dbReference type="Google" id="ProtNLM"/>
    </source>
</evidence>
<dbReference type="PANTHER" id="PTHR47934">
    <property type="entry name" value="PENTATRICOPEPTIDE REPEAT-CONTAINING PROTEIN PET309, MITOCHONDRIAL"/>
    <property type="match status" value="1"/>
</dbReference>
<proteinExistence type="inferred from homology"/>
<keyword evidence="5" id="KW-1185">Reference proteome</keyword>
<evidence type="ECO:0000256" key="2">
    <source>
        <dbReference type="ARBA" id="ARBA00022737"/>
    </source>
</evidence>
<dbReference type="GO" id="GO:0005739">
    <property type="term" value="C:mitochondrion"/>
    <property type="evidence" value="ECO:0007669"/>
    <property type="project" value="TreeGrafter"/>
</dbReference>
<evidence type="ECO:0000313" key="4">
    <source>
        <dbReference type="EMBL" id="KAK1405060.1"/>
    </source>
</evidence>
<evidence type="ECO:0000313" key="5">
    <source>
        <dbReference type="Proteomes" id="UP001237642"/>
    </source>
</evidence>
<dbReference type="Proteomes" id="UP001237642">
    <property type="component" value="Unassembled WGS sequence"/>
</dbReference>
<name>A0AAD8N7X6_9APIA</name>
<gene>
    <name evidence="4" type="ORF">POM88_004665</name>
</gene>
<evidence type="ECO:0000256" key="3">
    <source>
        <dbReference type="PROSITE-ProRule" id="PRU00708"/>
    </source>
</evidence>
<dbReference type="AlphaFoldDB" id="A0AAD8N7X6"/>
<reference evidence="4" key="1">
    <citation type="submission" date="2023-02" db="EMBL/GenBank/DDBJ databases">
        <title>Genome of toxic invasive species Heracleum sosnowskyi carries increased number of genes despite the absence of recent whole-genome duplications.</title>
        <authorList>
            <person name="Schelkunov M."/>
            <person name="Shtratnikova V."/>
            <person name="Makarenko M."/>
            <person name="Klepikova A."/>
            <person name="Omelchenko D."/>
            <person name="Novikova G."/>
            <person name="Obukhova E."/>
            <person name="Bogdanov V."/>
            <person name="Penin A."/>
            <person name="Logacheva M."/>
        </authorList>
    </citation>
    <scope>NUCLEOTIDE SEQUENCE</scope>
    <source>
        <strain evidence="4">Hsosn_3</strain>
        <tissue evidence="4">Leaf</tissue>
    </source>
</reference>
<keyword evidence="2" id="KW-0677">Repeat</keyword>
<dbReference type="InterPro" id="IPR051114">
    <property type="entry name" value="Mito_RNA_Proc_CCM1"/>
</dbReference>
<protein>
    <recommendedName>
        <fullName evidence="6">Pentatricopeptide repeat-containing protein</fullName>
    </recommendedName>
</protein>
<dbReference type="GO" id="GO:0003729">
    <property type="term" value="F:mRNA binding"/>
    <property type="evidence" value="ECO:0007669"/>
    <property type="project" value="TreeGrafter"/>
</dbReference>
<comment type="caution">
    <text evidence="4">The sequence shown here is derived from an EMBL/GenBank/DDBJ whole genome shotgun (WGS) entry which is preliminary data.</text>
</comment>
<dbReference type="Gene3D" id="1.25.40.10">
    <property type="entry name" value="Tetratricopeptide repeat domain"/>
    <property type="match status" value="1"/>
</dbReference>
<dbReference type="EMBL" id="JAUIZM010000001">
    <property type="protein sequence ID" value="KAK1405060.1"/>
    <property type="molecule type" value="Genomic_DNA"/>
</dbReference>
<comment type="similarity">
    <text evidence="1">Belongs to the PPR family. P subfamily.</text>
</comment>
<reference evidence="4" key="2">
    <citation type="submission" date="2023-05" db="EMBL/GenBank/DDBJ databases">
        <authorList>
            <person name="Schelkunov M.I."/>
        </authorList>
    </citation>
    <scope>NUCLEOTIDE SEQUENCE</scope>
    <source>
        <strain evidence="4">Hsosn_3</strain>
        <tissue evidence="4">Leaf</tissue>
    </source>
</reference>
<dbReference type="GO" id="GO:0006396">
    <property type="term" value="P:RNA processing"/>
    <property type="evidence" value="ECO:0007669"/>
    <property type="project" value="TreeGrafter"/>
</dbReference>
<accession>A0AAD8N7X6</accession>
<organism evidence="4 5">
    <name type="scientific">Heracleum sosnowskyi</name>
    <dbReference type="NCBI Taxonomy" id="360622"/>
    <lineage>
        <taxon>Eukaryota</taxon>
        <taxon>Viridiplantae</taxon>
        <taxon>Streptophyta</taxon>
        <taxon>Embryophyta</taxon>
        <taxon>Tracheophyta</taxon>
        <taxon>Spermatophyta</taxon>
        <taxon>Magnoliopsida</taxon>
        <taxon>eudicotyledons</taxon>
        <taxon>Gunneridae</taxon>
        <taxon>Pentapetalae</taxon>
        <taxon>asterids</taxon>
        <taxon>campanulids</taxon>
        <taxon>Apiales</taxon>
        <taxon>Apiaceae</taxon>
        <taxon>Apioideae</taxon>
        <taxon>apioid superclade</taxon>
        <taxon>Tordylieae</taxon>
        <taxon>Tordyliinae</taxon>
        <taxon>Heracleum</taxon>
    </lineage>
</organism>
<dbReference type="NCBIfam" id="TIGR00756">
    <property type="entry name" value="PPR"/>
    <property type="match status" value="3"/>
</dbReference>
<dbReference type="GO" id="GO:0007005">
    <property type="term" value="P:mitochondrion organization"/>
    <property type="evidence" value="ECO:0007669"/>
    <property type="project" value="TreeGrafter"/>
</dbReference>
<dbReference type="Pfam" id="PF13041">
    <property type="entry name" value="PPR_2"/>
    <property type="match status" value="1"/>
</dbReference>
<feature type="repeat" description="PPR" evidence="3">
    <location>
        <begin position="45"/>
        <end position="79"/>
    </location>
</feature>
<dbReference type="PROSITE" id="PS51375">
    <property type="entry name" value="PPR"/>
    <property type="match status" value="1"/>
</dbReference>
<dbReference type="InterPro" id="IPR002885">
    <property type="entry name" value="PPR_rpt"/>
</dbReference>
<dbReference type="InterPro" id="IPR011990">
    <property type="entry name" value="TPR-like_helical_dom_sf"/>
</dbReference>
<evidence type="ECO:0000256" key="1">
    <source>
        <dbReference type="ARBA" id="ARBA00007626"/>
    </source>
</evidence>
<dbReference type="Pfam" id="PF01535">
    <property type="entry name" value="PPR"/>
    <property type="match status" value="2"/>
</dbReference>
<sequence>MGELGAPRSVVSFNALLSSCNHSKLFNRVCQLFDEMPQRHGFLPDKVSYGLLVKAYCDDGKPELGVEKLKEMKEKGIEVTVITFTAILHALYKKGSVDEAERNGMMDEAKKVYEGLEGNGCKPNGATFGTMIHYGWTELSLIHVFVNVAMSKASKCMKLYG</sequence>